<feature type="region of interest" description="Disordered" evidence="8">
    <location>
        <begin position="227"/>
        <end position="252"/>
    </location>
</feature>
<feature type="signal peptide" evidence="9">
    <location>
        <begin position="1"/>
        <end position="29"/>
    </location>
</feature>
<keyword evidence="4 7" id="KW-0812">Transmembrane</keyword>
<evidence type="ECO:0000256" key="3">
    <source>
        <dbReference type="ARBA" id="ARBA00022452"/>
    </source>
</evidence>
<comment type="subcellular location">
    <subcellularLocation>
        <location evidence="1 7">Cell outer membrane</location>
        <topology evidence="1 7">Multi-pass membrane protein</topology>
    </subcellularLocation>
</comment>
<comment type="similarity">
    <text evidence="7">Belongs to the TonB-dependent receptor family.</text>
</comment>
<evidence type="ECO:0000256" key="8">
    <source>
        <dbReference type="SAM" id="MobiDB-lite"/>
    </source>
</evidence>
<gene>
    <name evidence="11" type="ORF">Mucpa_0151</name>
</gene>
<keyword evidence="12" id="KW-1185">Reference proteome</keyword>
<evidence type="ECO:0000313" key="12">
    <source>
        <dbReference type="Proteomes" id="UP000002774"/>
    </source>
</evidence>
<dbReference type="NCBIfam" id="TIGR04057">
    <property type="entry name" value="SusC_RagA_signa"/>
    <property type="match status" value="1"/>
</dbReference>
<evidence type="ECO:0000313" key="11">
    <source>
        <dbReference type="EMBL" id="EHQ24351.1"/>
    </source>
</evidence>
<evidence type="ECO:0000256" key="1">
    <source>
        <dbReference type="ARBA" id="ARBA00004571"/>
    </source>
</evidence>
<keyword evidence="6 7" id="KW-0998">Cell outer membrane</keyword>
<dbReference type="InterPro" id="IPR023997">
    <property type="entry name" value="TonB-dep_OMP_SusC/RagA_CS"/>
</dbReference>
<dbReference type="STRING" id="714943.Mucpa_0151"/>
<keyword evidence="5 7" id="KW-0472">Membrane</keyword>
<feature type="chain" id="PRO_5003557288" evidence="9">
    <location>
        <begin position="30"/>
        <end position="1070"/>
    </location>
</feature>
<dbReference type="Gene3D" id="2.40.170.20">
    <property type="entry name" value="TonB-dependent receptor, beta-barrel domain"/>
    <property type="match status" value="1"/>
</dbReference>
<dbReference type="InterPro" id="IPR023996">
    <property type="entry name" value="TonB-dep_OMP_SusC/RagA"/>
</dbReference>
<keyword evidence="11" id="KW-0675">Receptor</keyword>
<dbReference type="SUPFAM" id="SSF49464">
    <property type="entry name" value="Carboxypeptidase regulatory domain-like"/>
    <property type="match status" value="1"/>
</dbReference>
<dbReference type="Pfam" id="PF13715">
    <property type="entry name" value="CarbopepD_reg_2"/>
    <property type="match status" value="1"/>
</dbReference>
<protein>
    <submittedName>
        <fullName evidence="11">TonB-dependent receptor</fullName>
    </submittedName>
</protein>
<dbReference type="InterPro" id="IPR039426">
    <property type="entry name" value="TonB-dep_rcpt-like"/>
</dbReference>
<dbReference type="InterPro" id="IPR037066">
    <property type="entry name" value="Plug_dom_sf"/>
</dbReference>
<dbReference type="Pfam" id="PF07715">
    <property type="entry name" value="Plug"/>
    <property type="match status" value="1"/>
</dbReference>
<dbReference type="InterPro" id="IPR036942">
    <property type="entry name" value="Beta-barrel_TonB_sf"/>
</dbReference>
<organism evidence="11 12">
    <name type="scientific">Mucilaginibacter paludis DSM 18603</name>
    <dbReference type="NCBI Taxonomy" id="714943"/>
    <lineage>
        <taxon>Bacteria</taxon>
        <taxon>Pseudomonadati</taxon>
        <taxon>Bacteroidota</taxon>
        <taxon>Sphingobacteriia</taxon>
        <taxon>Sphingobacteriales</taxon>
        <taxon>Sphingobacteriaceae</taxon>
        <taxon>Mucilaginibacter</taxon>
    </lineage>
</organism>
<feature type="compositionally biased region" description="Polar residues" evidence="8">
    <location>
        <begin position="243"/>
        <end position="252"/>
    </location>
</feature>
<dbReference type="InterPro" id="IPR012910">
    <property type="entry name" value="Plug_dom"/>
</dbReference>
<evidence type="ECO:0000256" key="9">
    <source>
        <dbReference type="SAM" id="SignalP"/>
    </source>
</evidence>
<accession>H1YET4</accession>
<dbReference type="Gene3D" id="2.60.40.1120">
    <property type="entry name" value="Carboxypeptidase-like, regulatory domain"/>
    <property type="match status" value="1"/>
</dbReference>
<dbReference type="EMBL" id="CM001403">
    <property type="protein sequence ID" value="EHQ24351.1"/>
    <property type="molecule type" value="Genomic_DNA"/>
</dbReference>
<keyword evidence="3 7" id="KW-1134">Transmembrane beta strand</keyword>
<proteinExistence type="inferred from homology"/>
<evidence type="ECO:0000256" key="6">
    <source>
        <dbReference type="ARBA" id="ARBA00023237"/>
    </source>
</evidence>
<keyword evidence="2 7" id="KW-0813">Transport</keyword>
<evidence type="ECO:0000256" key="2">
    <source>
        <dbReference type="ARBA" id="ARBA00022448"/>
    </source>
</evidence>
<dbReference type="eggNOG" id="COG4771">
    <property type="taxonomic scope" value="Bacteria"/>
</dbReference>
<dbReference type="InterPro" id="IPR008969">
    <property type="entry name" value="CarboxyPept-like_regulatory"/>
</dbReference>
<evidence type="ECO:0000259" key="10">
    <source>
        <dbReference type="Pfam" id="PF07715"/>
    </source>
</evidence>
<feature type="domain" description="TonB-dependent receptor plug" evidence="10">
    <location>
        <begin position="162"/>
        <end position="280"/>
    </location>
</feature>
<evidence type="ECO:0000256" key="5">
    <source>
        <dbReference type="ARBA" id="ARBA00023136"/>
    </source>
</evidence>
<reference evidence="11" key="1">
    <citation type="submission" date="2011-09" db="EMBL/GenBank/DDBJ databases">
        <title>The permanent draft genome of Mucilaginibacter paludis DSM 18603.</title>
        <authorList>
            <consortium name="US DOE Joint Genome Institute (JGI-PGF)"/>
            <person name="Lucas S."/>
            <person name="Han J."/>
            <person name="Lapidus A."/>
            <person name="Bruce D."/>
            <person name="Goodwin L."/>
            <person name="Pitluck S."/>
            <person name="Peters L."/>
            <person name="Kyrpides N."/>
            <person name="Mavromatis K."/>
            <person name="Ivanova N."/>
            <person name="Mikhailova N."/>
            <person name="Held B."/>
            <person name="Detter J.C."/>
            <person name="Tapia R."/>
            <person name="Han C."/>
            <person name="Land M."/>
            <person name="Hauser L."/>
            <person name="Markowitz V."/>
            <person name="Cheng J.-F."/>
            <person name="Hugenholtz P."/>
            <person name="Woyke T."/>
            <person name="Wu D."/>
            <person name="Tindall B."/>
            <person name="Brambilla E."/>
            <person name="Klenk H.-P."/>
            <person name="Eisen J.A."/>
        </authorList>
    </citation>
    <scope>NUCLEOTIDE SEQUENCE [LARGE SCALE GENOMIC DNA]</scope>
    <source>
        <strain evidence="11">DSM 18603</strain>
    </source>
</reference>
<dbReference type="PROSITE" id="PS52016">
    <property type="entry name" value="TONB_DEPENDENT_REC_3"/>
    <property type="match status" value="1"/>
</dbReference>
<dbReference type="NCBIfam" id="TIGR04056">
    <property type="entry name" value="OMP_RagA_SusC"/>
    <property type="match status" value="1"/>
</dbReference>
<dbReference type="Proteomes" id="UP000002774">
    <property type="component" value="Chromosome"/>
</dbReference>
<keyword evidence="9" id="KW-0732">Signal</keyword>
<evidence type="ECO:0000256" key="4">
    <source>
        <dbReference type="ARBA" id="ARBA00022692"/>
    </source>
</evidence>
<dbReference type="HOGENOM" id="CLU_004317_2_1_10"/>
<dbReference type="SUPFAM" id="SSF56935">
    <property type="entry name" value="Porins"/>
    <property type="match status" value="1"/>
</dbReference>
<sequence length="1070" mass="114741">MEKKSLSLLCMCTVLTLAMLLQYTESAIAAGNAVPGKIDVKQTEAIKENGFDKSQPPSVSQIIAKAISGKVSDEKGNSLPGVTVTEKGTRNVAVTNISGEYKINVANTGAVLVFSFIGYSRLEIAVGSKTTVNASLTPASSALNEVIVTALGIKREAKSLGYAAQKADVQAIQTNRTTNFVNALQGQVAGLDVSPPAAGPGSSTKIRLRGQSSFTADNSPLIVINGLPMSQGASSSNGNSQNTDQGDNLQGINQDDIESMTILKGSTAAALYGSRAVNGAIIITTKTGAKNAGIGVEFNSNFTVNQALDYTDFQYEYGQGENNKRPLSQGDAQSSGAWSFGVPFDNVPTYQFDGVQRPYAPVKNRISKFFRSAPSWSNTLALSGGNDKGSFRVSFSNQDADGIIPNNDYHKKIFNIGINYKLTDQLSAQFYVNYGHEFNNKPPFIGVQGLSIPASMYRLANSIDFDVLKAGAIDANGNEAPTSRFSTVTNPYWVLAKQFQKQTKDHLLGTAVLRYQFFDWLYLQGRANMDLLQTSFESNTATGGLGVGGAPTGLFNGAYSINSVKTTQNNFDFLLGGGHTWKDFAFSATVGGNTFPLVSSTFSEGVTNFYIRDLYTIGNGVTNVSTYNLSKQTVNSLYGTAELSYKNFLYLNVTGRNDWYSVFIKDLDHYFYPSVSGSFVFSELLPSAKWLNFGKLRVAVAETGSAGTVGAYNALTFALSSNTFNGLPLGSINNTSAPNPQIKPFGVNEKEIGLEMRMFNNRVNVDIAAYDKKTSNQAVPISLSASSGYSSTLVNLGGLDNKGLEINLELIPVRNKDITWKTVFNTAFNSSKVLSLANNQSQLVVGSGEFFGSIVDVVGLPLNQIQGFTYKRDAAGNVLLTGGKPTPSALPVNFGSGLPTSTGGWINTVMYKGFTLIAHIDYKAGGKVLSSTNLNLTREGLSKESLVGRVGGVVFPGVNADGSPNTTAVNAEDFYANYRTTGILDPFIYSSSFIKLRNLSLGYDLSKFINKKYIKGLALTAVCHNVLIIKKYTPNIDPEAIASSGDTLTGYEQASLPTQRTYGFNVNIKF</sequence>
<dbReference type="Gene3D" id="2.170.130.10">
    <property type="entry name" value="TonB-dependent receptor, plug domain"/>
    <property type="match status" value="1"/>
</dbReference>
<feature type="compositionally biased region" description="Low complexity" evidence="8">
    <location>
        <begin position="230"/>
        <end position="242"/>
    </location>
</feature>
<dbReference type="AlphaFoldDB" id="H1YET4"/>
<dbReference type="GO" id="GO:0009279">
    <property type="term" value="C:cell outer membrane"/>
    <property type="evidence" value="ECO:0007669"/>
    <property type="project" value="UniProtKB-SubCell"/>
</dbReference>
<evidence type="ECO:0000256" key="7">
    <source>
        <dbReference type="PROSITE-ProRule" id="PRU01360"/>
    </source>
</evidence>
<name>H1YET4_9SPHI</name>